<dbReference type="InterPro" id="IPR011438">
    <property type="entry name" value="DUF1541"/>
</dbReference>
<evidence type="ECO:0000259" key="3">
    <source>
        <dbReference type="Pfam" id="PF07563"/>
    </source>
</evidence>
<dbReference type="Gene3D" id="2.30.30.1210">
    <property type="entry name" value="Domain of unknown function DUF1541"/>
    <property type="match status" value="1"/>
</dbReference>
<dbReference type="Proteomes" id="UP001596022">
    <property type="component" value="Unassembled WGS sequence"/>
</dbReference>
<feature type="domain" description="DUF1541" evidence="3">
    <location>
        <begin position="132"/>
        <end position="182"/>
    </location>
</feature>
<feature type="signal peptide" evidence="2">
    <location>
        <begin position="1"/>
        <end position="23"/>
    </location>
</feature>
<proteinExistence type="predicted"/>
<feature type="compositionally biased region" description="Basic and acidic residues" evidence="1">
    <location>
        <begin position="41"/>
        <end position="50"/>
    </location>
</feature>
<dbReference type="EMBL" id="JBHSFW010000009">
    <property type="protein sequence ID" value="MFC4619542.1"/>
    <property type="molecule type" value="Genomic_DNA"/>
</dbReference>
<name>A0ABV9GQM6_9BACL</name>
<dbReference type="RefSeq" id="WP_376846634.1">
    <property type="nucleotide sequence ID" value="NZ_JBHSFW010000009.1"/>
</dbReference>
<feature type="domain" description="DUF1541" evidence="3">
    <location>
        <begin position="68"/>
        <end position="119"/>
    </location>
</feature>
<feature type="region of interest" description="Disordered" evidence="1">
    <location>
        <begin position="26"/>
        <end position="56"/>
    </location>
</feature>
<evidence type="ECO:0000313" key="5">
    <source>
        <dbReference type="Proteomes" id="UP001596022"/>
    </source>
</evidence>
<comment type="caution">
    <text evidence="4">The sequence shown here is derived from an EMBL/GenBank/DDBJ whole genome shotgun (WGS) entry which is preliminary data.</text>
</comment>
<organism evidence="4 5">
    <name type="scientific">Camelliibacillus cellulosilyticus</name>
    <dbReference type="NCBI Taxonomy" id="2174486"/>
    <lineage>
        <taxon>Bacteria</taxon>
        <taxon>Bacillati</taxon>
        <taxon>Bacillota</taxon>
        <taxon>Bacilli</taxon>
        <taxon>Bacillales</taxon>
        <taxon>Sporolactobacillaceae</taxon>
        <taxon>Camelliibacillus</taxon>
    </lineage>
</organism>
<dbReference type="Pfam" id="PF07563">
    <property type="entry name" value="DUF1541"/>
    <property type="match status" value="2"/>
</dbReference>
<accession>A0ABV9GQM6</accession>
<keyword evidence="2" id="KW-0732">Signal</keyword>
<dbReference type="PROSITE" id="PS51257">
    <property type="entry name" value="PROKAR_LIPOPROTEIN"/>
    <property type="match status" value="1"/>
</dbReference>
<gene>
    <name evidence="4" type="ORF">ACFO4N_12545</name>
</gene>
<sequence length="189" mass="20466">MGNKKIIMGMVSLLLLFVLSACAGNSGNKDKHSNEGIPSSSHEEMDRHSDSGYVPKGLKKAKHPAFKVGSHAIVNSDHMMGMKGAQATIVGAFDTTVYAVSYTPTTGGERVNNHKWVIQQEIKDAGNKPFKPGEKVTLETDHMKGMKGAKAVIDSSQHTTVYMIDYKPTTGGKEVKNHKWVVGSELSKP</sequence>
<feature type="chain" id="PRO_5045888580" evidence="2">
    <location>
        <begin position="24"/>
        <end position="189"/>
    </location>
</feature>
<evidence type="ECO:0000256" key="2">
    <source>
        <dbReference type="SAM" id="SignalP"/>
    </source>
</evidence>
<keyword evidence="5" id="KW-1185">Reference proteome</keyword>
<protein>
    <submittedName>
        <fullName evidence="4">YdhK family protein</fullName>
    </submittedName>
</protein>
<reference evidence="5" key="1">
    <citation type="journal article" date="2019" name="Int. J. Syst. Evol. Microbiol.">
        <title>The Global Catalogue of Microorganisms (GCM) 10K type strain sequencing project: providing services to taxonomists for standard genome sequencing and annotation.</title>
        <authorList>
            <consortium name="The Broad Institute Genomics Platform"/>
            <consortium name="The Broad Institute Genome Sequencing Center for Infectious Disease"/>
            <person name="Wu L."/>
            <person name="Ma J."/>
        </authorList>
    </citation>
    <scope>NUCLEOTIDE SEQUENCE [LARGE SCALE GENOMIC DNA]</scope>
    <source>
        <strain evidence="5">CGMCC 1.16306</strain>
    </source>
</reference>
<evidence type="ECO:0000313" key="4">
    <source>
        <dbReference type="EMBL" id="MFC4619542.1"/>
    </source>
</evidence>
<evidence type="ECO:0000256" key="1">
    <source>
        <dbReference type="SAM" id="MobiDB-lite"/>
    </source>
</evidence>